<feature type="transmembrane region" description="Helical" evidence="2">
    <location>
        <begin position="334"/>
        <end position="357"/>
    </location>
</feature>
<protein>
    <recommendedName>
        <fullName evidence="5">Integral membrane protein</fullName>
    </recommendedName>
</protein>
<sequence>MTTPEHRTTGTLHNSASDGPTASTPAPRKAATARPARRGPADPVRALMHRHHTLCAQAVDPLEIAAGLEAHGVTDRTAARFRHRDVFSLAEELYARVPRAEPGAAGTAARPGASAGERALDGTAGEWGADGGADCGAHRGAGGEPLDDADGSPYAGGGSSYPGSGSSYPGGGAGRPYAGGAVGLSYAGGGVAGRPCAEGAGRPRSFSPAPSPLSPFGGGGGGWVRGWGGRCGAALHLLPGALCAATLAALASVGGTAAPMARTAVGVAGLVLTALAVRLAVRTGPLRARHPGTGPRTATLWTCWTVSYALGGDRLLGRLLSGGPGLTAAHPRSALAAALALALAVLPAAGCARWFAVRGRRALVASRGLGEFAARIRPLLLGTTLLFLATLTALLLGARAALDGSDGGALPVVAVLPLGLLLFLARLLTVHGFPKPATVGLASAAALEAVAPALVLIARLPGAPPLDAPVRALAATVGPTAVPALACTGAALGLLAYGLRALTGACAHSPAPACPAKAPRP</sequence>
<name>A0ABS1MKH6_9ACTN</name>
<reference evidence="3 4" key="1">
    <citation type="submission" date="2021-01" db="EMBL/GenBank/DDBJ databases">
        <title>WGS of actinomycetes isolated from Thailand.</title>
        <authorList>
            <person name="Thawai C."/>
        </authorList>
    </citation>
    <scope>NUCLEOTIDE SEQUENCE [LARGE SCALE GENOMIC DNA]</scope>
    <source>
        <strain evidence="3 4">CH9-7</strain>
    </source>
</reference>
<feature type="region of interest" description="Disordered" evidence="1">
    <location>
        <begin position="101"/>
        <end position="167"/>
    </location>
</feature>
<feature type="compositionally biased region" description="Low complexity" evidence="1">
    <location>
        <begin position="20"/>
        <end position="34"/>
    </location>
</feature>
<proteinExistence type="predicted"/>
<feature type="transmembrane region" description="Helical" evidence="2">
    <location>
        <begin position="260"/>
        <end position="281"/>
    </location>
</feature>
<feature type="compositionally biased region" description="Gly residues" evidence="1">
    <location>
        <begin position="128"/>
        <end position="143"/>
    </location>
</feature>
<feature type="compositionally biased region" description="Polar residues" evidence="1">
    <location>
        <begin position="9"/>
        <end position="18"/>
    </location>
</feature>
<evidence type="ECO:0000313" key="4">
    <source>
        <dbReference type="Proteomes" id="UP000629371"/>
    </source>
</evidence>
<feature type="transmembrane region" description="Helical" evidence="2">
    <location>
        <begin position="233"/>
        <end position="254"/>
    </location>
</feature>
<feature type="compositionally biased region" description="Low complexity" evidence="1">
    <location>
        <begin position="101"/>
        <end position="116"/>
    </location>
</feature>
<keyword evidence="2" id="KW-1133">Transmembrane helix</keyword>
<evidence type="ECO:0000256" key="1">
    <source>
        <dbReference type="SAM" id="MobiDB-lite"/>
    </source>
</evidence>
<feature type="transmembrane region" description="Helical" evidence="2">
    <location>
        <begin position="408"/>
        <end position="428"/>
    </location>
</feature>
<keyword evidence="4" id="KW-1185">Reference proteome</keyword>
<evidence type="ECO:0000256" key="2">
    <source>
        <dbReference type="SAM" id="Phobius"/>
    </source>
</evidence>
<organism evidence="3 4">
    <name type="scientific">Streptomyces siderophoricus</name>
    <dbReference type="NCBI Taxonomy" id="2802281"/>
    <lineage>
        <taxon>Bacteria</taxon>
        <taxon>Bacillati</taxon>
        <taxon>Actinomycetota</taxon>
        <taxon>Actinomycetes</taxon>
        <taxon>Kitasatosporales</taxon>
        <taxon>Streptomycetaceae</taxon>
        <taxon>Streptomyces</taxon>
    </lineage>
</organism>
<dbReference type="RefSeq" id="WP_201801878.1">
    <property type="nucleotide sequence ID" value="NZ_JAERRI010000002.1"/>
</dbReference>
<feature type="region of interest" description="Disordered" evidence="1">
    <location>
        <begin position="1"/>
        <end position="40"/>
    </location>
</feature>
<evidence type="ECO:0000313" key="3">
    <source>
        <dbReference type="EMBL" id="MBL1088505.1"/>
    </source>
</evidence>
<feature type="transmembrane region" description="Helical" evidence="2">
    <location>
        <begin position="480"/>
        <end position="499"/>
    </location>
</feature>
<accession>A0ABS1MKH6</accession>
<feature type="transmembrane region" description="Helical" evidence="2">
    <location>
        <begin position="378"/>
        <end position="402"/>
    </location>
</feature>
<evidence type="ECO:0008006" key="5">
    <source>
        <dbReference type="Google" id="ProtNLM"/>
    </source>
</evidence>
<feature type="transmembrane region" description="Helical" evidence="2">
    <location>
        <begin position="440"/>
        <end position="460"/>
    </location>
</feature>
<keyword evidence="2" id="KW-0812">Transmembrane</keyword>
<dbReference type="EMBL" id="JAERRI010000002">
    <property type="protein sequence ID" value="MBL1088505.1"/>
    <property type="molecule type" value="Genomic_DNA"/>
</dbReference>
<gene>
    <name evidence="3" type="ORF">JK360_03730</name>
</gene>
<comment type="caution">
    <text evidence="3">The sequence shown here is derived from an EMBL/GenBank/DDBJ whole genome shotgun (WGS) entry which is preliminary data.</text>
</comment>
<dbReference type="Proteomes" id="UP000629371">
    <property type="component" value="Unassembled WGS sequence"/>
</dbReference>
<keyword evidence="2" id="KW-0472">Membrane</keyword>